<reference evidence="3" key="1">
    <citation type="journal article" date="2023" name="Commun. Biol.">
        <title>Genome analysis of Parmales, the sister group of diatoms, reveals the evolutionary specialization of diatoms from phago-mixotrophs to photoautotrophs.</title>
        <authorList>
            <person name="Ban H."/>
            <person name="Sato S."/>
            <person name="Yoshikawa S."/>
            <person name="Yamada K."/>
            <person name="Nakamura Y."/>
            <person name="Ichinomiya M."/>
            <person name="Sato N."/>
            <person name="Blanc-Mathieu R."/>
            <person name="Endo H."/>
            <person name="Kuwata A."/>
            <person name="Ogata H."/>
        </authorList>
    </citation>
    <scope>NUCLEOTIDE SEQUENCE [LARGE SCALE GENOMIC DNA]</scope>
</reference>
<dbReference type="Proteomes" id="UP001165065">
    <property type="component" value="Unassembled WGS sequence"/>
</dbReference>
<keyword evidence="1" id="KW-0732">Signal</keyword>
<gene>
    <name evidence="2" type="ORF">TrCOL_g9254</name>
</gene>
<dbReference type="GO" id="GO:0016020">
    <property type="term" value="C:membrane"/>
    <property type="evidence" value="ECO:0007669"/>
    <property type="project" value="TreeGrafter"/>
</dbReference>
<dbReference type="SUPFAM" id="SSF53474">
    <property type="entry name" value="alpha/beta-Hydrolases"/>
    <property type="match status" value="1"/>
</dbReference>
<name>A0A9W7G001_9STRA</name>
<sequence>MRQGVAALRQTILVFFLYQTLLDVRAMNIPVKSSKLRIPDVSNSFRMPLTETVEVISPLHLSNYPSCVPPLTSSPGDVVLYIPGFDCTLVSPFMQFPELSSAFKASVYGIKISPDDRTTLSTLSSVVGNYIMELLECDDVTGLYLIGESFGSLLLLSLLGSLFPSPHSSKLKGVTLVNPATSYHRSLLKSTLDFLLSTPSWCYPILLPLTLPLFVDKFQIPSLALIVSSQYLPSTLLKPEREAYMGRVAMGLGSMLEYMGKDTMRWRANQWLDKADSVKFTGIEGLKFLLVSGSEDRALPSTEECKRLEKELKGEGNEVVRHLVLGSGHGGTMGSRVNIAQVMKGAFEGEGEKGVVWGEPEGIAMGMVGRKELREDMRKGMPPWRYFDAEVYKEYR</sequence>
<dbReference type="PANTHER" id="PTHR22753:SF14">
    <property type="entry name" value="MONOACYLGLYCEROL_DIACYLGLYCEROL O-ACYLTRANSFERASE"/>
    <property type="match status" value="1"/>
</dbReference>
<accession>A0A9W7G001</accession>
<evidence type="ECO:0000313" key="3">
    <source>
        <dbReference type="Proteomes" id="UP001165065"/>
    </source>
</evidence>
<keyword evidence="3" id="KW-1185">Reference proteome</keyword>
<dbReference type="EMBL" id="BRYA01000700">
    <property type="protein sequence ID" value="GMI30156.1"/>
    <property type="molecule type" value="Genomic_DNA"/>
</dbReference>
<organism evidence="2 3">
    <name type="scientific">Triparma columacea</name>
    <dbReference type="NCBI Taxonomy" id="722753"/>
    <lineage>
        <taxon>Eukaryota</taxon>
        <taxon>Sar</taxon>
        <taxon>Stramenopiles</taxon>
        <taxon>Ochrophyta</taxon>
        <taxon>Bolidophyceae</taxon>
        <taxon>Parmales</taxon>
        <taxon>Triparmaceae</taxon>
        <taxon>Triparma</taxon>
    </lineage>
</organism>
<feature type="signal peptide" evidence="1">
    <location>
        <begin position="1"/>
        <end position="26"/>
    </location>
</feature>
<dbReference type="InterPro" id="IPR029058">
    <property type="entry name" value="AB_hydrolase_fold"/>
</dbReference>
<dbReference type="Gene3D" id="3.40.50.1820">
    <property type="entry name" value="alpha/beta hydrolase"/>
    <property type="match status" value="1"/>
</dbReference>
<feature type="chain" id="PRO_5040814110" evidence="1">
    <location>
        <begin position="27"/>
        <end position="396"/>
    </location>
</feature>
<dbReference type="OrthoDB" id="44277at2759"/>
<evidence type="ECO:0000313" key="2">
    <source>
        <dbReference type="EMBL" id="GMI30156.1"/>
    </source>
</evidence>
<evidence type="ECO:0000256" key="1">
    <source>
        <dbReference type="SAM" id="SignalP"/>
    </source>
</evidence>
<dbReference type="AlphaFoldDB" id="A0A9W7G001"/>
<comment type="caution">
    <text evidence="2">The sequence shown here is derived from an EMBL/GenBank/DDBJ whole genome shotgun (WGS) entry which is preliminary data.</text>
</comment>
<proteinExistence type="predicted"/>
<protein>
    <submittedName>
        <fullName evidence="2">Uncharacterized protein</fullName>
    </submittedName>
</protein>
<dbReference type="PANTHER" id="PTHR22753">
    <property type="entry name" value="TRANSMEMBRANE PROTEIN 68"/>
    <property type="match status" value="1"/>
</dbReference>